<comment type="caution">
    <text evidence="3">The sequence shown here is derived from an EMBL/GenBank/DDBJ whole genome shotgun (WGS) entry which is preliminary data.</text>
</comment>
<gene>
    <name evidence="3" type="ORF">AQZ59_00303</name>
    <name evidence="4" type="ORF">QP858_01310</name>
</gene>
<reference evidence="3 5" key="1">
    <citation type="submission" date="2015-11" db="EMBL/GenBank/DDBJ databases">
        <title>Draft Genome Sequence of the Type Strain Trueperella bernardiae LCDC 89-0504T, Isolated from Blood Culture.</title>
        <authorList>
            <person name="Bernier A.-M."/>
            <person name="Bernard K."/>
        </authorList>
    </citation>
    <scope>NUCLEOTIDE SEQUENCE [LARGE SCALE GENOMIC DNA]</scope>
    <source>
        <strain evidence="3 5">LCDC 89-0504</strain>
    </source>
</reference>
<dbReference type="PIRSF" id="PIRSF016838">
    <property type="entry name" value="PafC"/>
    <property type="match status" value="1"/>
</dbReference>
<feature type="domain" description="WYL" evidence="1">
    <location>
        <begin position="143"/>
        <end position="211"/>
    </location>
</feature>
<dbReference type="PATRIC" id="fig|59561.3.peg.299"/>
<dbReference type="AlphaFoldDB" id="A0A0W1KLZ4"/>
<dbReference type="Pfam" id="PF13280">
    <property type="entry name" value="WYL"/>
    <property type="match status" value="1"/>
</dbReference>
<feature type="domain" description="WCX" evidence="2">
    <location>
        <begin position="237"/>
        <end position="309"/>
    </location>
</feature>
<proteinExistence type="predicted"/>
<protein>
    <submittedName>
        <fullName evidence="4">WYL domain-containing protein</fullName>
    </submittedName>
</protein>
<dbReference type="Proteomes" id="UP001225576">
    <property type="component" value="Unassembled WGS sequence"/>
</dbReference>
<dbReference type="PANTHER" id="PTHR34580:SF1">
    <property type="entry name" value="PROTEIN PAFC"/>
    <property type="match status" value="1"/>
</dbReference>
<dbReference type="Proteomes" id="UP000054404">
    <property type="component" value="Unassembled WGS sequence"/>
</dbReference>
<dbReference type="Pfam" id="PF25583">
    <property type="entry name" value="WCX"/>
    <property type="match status" value="1"/>
</dbReference>
<evidence type="ECO:0000313" key="5">
    <source>
        <dbReference type="Proteomes" id="UP000054404"/>
    </source>
</evidence>
<evidence type="ECO:0000313" key="4">
    <source>
        <dbReference type="EMBL" id="MDK8601101.1"/>
    </source>
</evidence>
<dbReference type="InterPro" id="IPR028349">
    <property type="entry name" value="PafC-like"/>
</dbReference>
<keyword evidence="5" id="KW-1185">Reference proteome</keyword>
<dbReference type="EMBL" id="LNIZ01000001">
    <property type="protein sequence ID" value="KTF04996.1"/>
    <property type="molecule type" value="Genomic_DNA"/>
</dbReference>
<reference evidence="4" key="2">
    <citation type="submission" date="2023-05" db="EMBL/GenBank/DDBJ databases">
        <title>Genomic Catalog of Human Bladder Bacteria.</title>
        <authorList>
            <person name="Du J."/>
        </authorList>
    </citation>
    <scope>NUCLEOTIDE SEQUENCE</scope>
    <source>
        <strain evidence="4">UMB1304A</strain>
    </source>
</reference>
<dbReference type="InterPro" id="IPR051534">
    <property type="entry name" value="CBASS_pafABC_assoc_protein"/>
</dbReference>
<evidence type="ECO:0000259" key="1">
    <source>
        <dbReference type="Pfam" id="PF13280"/>
    </source>
</evidence>
<sequence length="319" mass="35070">MTDLSLSRKLAILTYLSRGPKTLQQLATHFHTSTDRMSRELHELFVFEIEDRGYYENPVDIDFSEEGADGEVRLIDDTTGMAPSLSLAEVLVIVALIDDLVAAVDADTRLNLLRLRERIAVALGERGYASALWPAPAVNARKVTDVLTAAMRETKMVQLAYLKAGPDLRVVEESVRVVPALISTGSRPRLVAGKNGELRTYRLDRIAAVDVLEESFKISEREALVAAFDDEAAFTGEQVTIRCTSAGRWVTETLPVDSFHEVDGGLEIVLTVRSLAWLRALLVRMGDAVIGVEPERVAREIAAQARRYLEDGLCGSGSC</sequence>
<dbReference type="STRING" id="59561.AQZ59_00303"/>
<evidence type="ECO:0000313" key="3">
    <source>
        <dbReference type="EMBL" id="KTF04996.1"/>
    </source>
</evidence>
<evidence type="ECO:0000259" key="2">
    <source>
        <dbReference type="Pfam" id="PF25583"/>
    </source>
</evidence>
<dbReference type="PROSITE" id="PS52050">
    <property type="entry name" value="WYL"/>
    <property type="match status" value="1"/>
</dbReference>
<dbReference type="InterPro" id="IPR026881">
    <property type="entry name" value="WYL_dom"/>
</dbReference>
<dbReference type="RefSeq" id="WP_062612472.1">
    <property type="nucleotide sequence ID" value="NZ_CALTZF010000001.1"/>
</dbReference>
<organism evidence="3 5">
    <name type="scientific">Trueperella bernardiae</name>
    <dbReference type="NCBI Taxonomy" id="59561"/>
    <lineage>
        <taxon>Bacteria</taxon>
        <taxon>Bacillati</taxon>
        <taxon>Actinomycetota</taxon>
        <taxon>Actinomycetes</taxon>
        <taxon>Actinomycetales</taxon>
        <taxon>Actinomycetaceae</taxon>
        <taxon>Trueperella</taxon>
    </lineage>
</organism>
<accession>A0A0W1KLZ4</accession>
<dbReference type="PANTHER" id="PTHR34580">
    <property type="match status" value="1"/>
</dbReference>
<dbReference type="InterPro" id="IPR057727">
    <property type="entry name" value="WCX_dom"/>
</dbReference>
<name>A0A0W1KLZ4_9ACTO</name>
<dbReference type="EMBL" id="JASPDQ010000002">
    <property type="protein sequence ID" value="MDK8601101.1"/>
    <property type="molecule type" value="Genomic_DNA"/>
</dbReference>